<dbReference type="EMBL" id="UOEC01000097">
    <property type="protein sequence ID" value="VAV92220.1"/>
    <property type="molecule type" value="Genomic_DNA"/>
</dbReference>
<dbReference type="PANTHER" id="PTHR33337:SF40">
    <property type="entry name" value="CENP-V_GFA DOMAIN-CONTAINING PROTEIN-RELATED"/>
    <property type="match status" value="1"/>
</dbReference>
<accession>A0A3B0RGU6</accession>
<protein>
    <submittedName>
        <fullName evidence="6">Gfa-like protein</fullName>
    </submittedName>
</protein>
<gene>
    <name evidence="6" type="ORF">MNBD_ALPHA08-791</name>
</gene>
<proteinExistence type="inferred from homology"/>
<evidence type="ECO:0000256" key="2">
    <source>
        <dbReference type="ARBA" id="ARBA00022723"/>
    </source>
</evidence>
<dbReference type="Pfam" id="PF04828">
    <property type="entry name" value="GFA"/>
    <property type="match status" value="1"/>
</dbReference>
<organism evidence="6">
    <name type="scientific">hydrothermal vent metagenome</name>
    <dbReference type="NCBI Taxonomy" id="652676"/>
    <lineage>
        <taxon>unclassified sequences</taxon>
        <taxon>metagenomes</taxon>
        <taxon>ecological metagenomes</taxon>
    </lineage>
</organism>
<reference evidence="6" key="1">
    <citation type="submission" date="2018-06" db="EMBL/GenBank/DDBJ databases">
        <authorList>
            <person name="Zhirakovskaya E."/>
        </authorList>
    </citation>
    <scope>NUCLEOTIDE SEQUENCE</scope>
</reference>
<comment type="similarity">
    <text evidence="1">Belongs to the Gfa family.</text>
</comment>
<sequence length="138" mass="15421">MKPPFTGGCLCGEIRYECTLKPELMYYCHCTDCRKTSGTAFHCGMYMKRTGFALTSGTPKSYATVADSGRTIVRYFCGHCGTHIYSDKGSETPMLSLKAGSLDDPEIFKPDTEIWTLSKVEWADLPEDLESFIRGPFD</sequence>
<dbReference type="InterPro" id="IPR006913">
    <property type="entry name" value="CENP-V/GFA"/>
</dbReference>
<dbReference type="GO" id="GO:0046872">
    <property type="term" value="F:metal ion binding"/>
    <property type="evidence" value="ECO:0007669"/>
    <property type="project" value="UniProtKB-KW"/>
</dbReference>
<dbReference type="Gene3D" id="3.90.1590.10">
    <property type="entry name" value="glutathione-dependent formaldehyde- activating enzyme (gfa)"/>
    <property type="match status" value="1"/>
</dbReference>
<dbReference type="AlphaFoldDB" id="A0A3B0RGU6"/>
<dbReference type="GO" id="GO:0016846">
    <property type="term" value="F:carbon-sulfur lyase activity"/>
    <property type="evidence" value="ECO:0007669"/>
    <property type="project" value="InterPro"/>
</dbReference>
<evidence type="ECO:0000256" key="4">
    <source>
        <dbReference type="ARBA" id="ARBA00023239"/>
    </source>
</evidence>
<feature type="domain" description="CENP-V/GFA" evidence="5">
    <location>
        <begin position="5"/>
        <end position="116"/>
    </location>
</feature>
<dbReference type="InterPro" id="IPR011057">
    <property type="entry name" value="Mss4-like_sf"/>
</dbReference>
<keyword evidence="4" id="KW-0456">Lyase</keyword>
<keyword evidence="3" id="KW-0862">Zinc</keyword>
<evidence type="ECO:0000313" key="6">
    <source>
        <dbReference type="EMBL" id="VAV92220.1"/>
    </source>
</evidence>
<dbReference type="PROSITE" id="PS51891">
    <property type="entry name" value="CENP_V_GFA"/>
    <property type="match status" value="1"/>
</dbReference>
<dbReference type="PANTHER" id="PTHR33337">
    <property type="entry name" value="GFA DOMAIN-CONTAINING PROTEIN"/>
    <property type="match status" value="1"/>
</dbReference>
<evidence type="ECO:0000259" key="5">
    <source>
        <dbReference type="PROSITE" id="PS51891"/>
    </source>
</evidence>
<dbReference type="SUPFAM" id="SSF51316">
    <property type="entry name" value="Mss4-like"/>
    <property type="match status" value="1"/>
</dbReference>
<evidence type="ECO:0000256" key="3">
    <source>
        <dbReference type="ARBA" id="ARBA00022833"/>
    </source>
</evidence>
<keyword evidence="2" id="KW-0479">Metal-binding</keyword>
<evidence type="ECO:0000256" key="1">
    <source>
        <dbReference type="ARBA" id="ARBA00005495"/>
    </source>
</evidence>
<name>A0A3B0RGU6_9ZZZZ</name>